<accession>A0A5E4YIJ6</accession>
<keyword evidence="2" id="KW-0732">Signal</keyword>
<evidence type="ECO:0000313" key="3">
    <source>
        <dbReference type="EMBL" id="VVE48260.1"/>
    </source>
</evidence>
<reference evidence="3 4" key="1">
    <citation type="submission" date="2019-08" db="EMBL/GenBank/DDBJ databases">
        <authorList>
            <person name="Peeters C."/>
        </authorList>
    </citation>
    <scope>NUCLEOTIDE SEQUENCE [LARGE SCALE GENOMIC DNA]</scope>
    <source>
        <strain evidence="3 4">LMG 31110</strain>
    </source>
</reference>
<sequence>MKSLLTRIQSTSPIRKIGLALVMLGVFAPSVPQAQPGYRDQGAHHDMRQGDRHDRQRAPYDHRYDRPRHYNGYGDGGYGTYGGYGGYAYGPPPVVYAPPVSPGVTLFFPLEFR</sequence>
<gene>
    <name evidence="3" type="ORF">PCO31110_04593</name>
</gene>
<organism evidence="3 4">
    <name type="scientific">Pandoraea communis</name>
    <dbReference type="NCBI Taxonomy" id="2508297"/>
    <lineage>
        <taxon>Bacteria</taxon>
        <taxon>Pseudomonadati</taxon>
        <taxon>Pseudomonadota</taxon>
        <taxon>Betaproteobacteria</taxon>
        <taxon>Burkholderiales</taxon>
        <taxon>Burkholderiaceae</taxon>
        <taxon>Pandoraea</taxon>
    </lineage>
</organism>
<feature type="compositionally biased region" description="Basic and acidic residues" evidence="1">
    <location>
        <begin position="41"/>
        <end position="68"/>
    </location>
</feature>
<dbReference type="Proteomes" id="UP000337189">
    <property type="component" value="Unassembled WGS sequence"/>
</dbReference>
<feature type="chain" id="PRO_5022721289" evidence="2">
    <location>
        <begin position="35"/>
        <end position="113"/>
    </location>
</feature>
<dbReference type="AlphaFoldDB" id="A0A5E4YIJ6"/>
<evidence type="ECO:0000256" key="2">
    <source>
        <dbReference type="SAM" id="SignalP"/>
    </source>
</evidence>
<feature type="signal peptide" evidence="2">
    <location>
        <begin position="1"/>
        <end position="34"/>
    </location>
</feature>
<protein>
    <submittedName>
        <fullName evidence="3">Uncharacterized protein</fullName>
    </submittedName>
</protein>
<evidence type="ECO:0000313" key="4">
    <source>
        <dbReference type="Proteomes" id="UP000337189"/>
    </source>
</evidence>
<name>A0A5E4YIJ6_9BURK</name>
<dbReference type="EMBL" id="CABPSJ010000007">
    <property type="protein sequence ID" value="VVE48260.1"/>
    <property type="molecule type" value="Genomic_DNA"/>
</dbReference>
<evidence type="ECO:0000256" key="1">
    <source>
        <dbReference type="SAM" id="MobiDB-lite"/>
    </source>
</evidence>
<proteinExistence type="predicted"/>
<feature type="region of interest" description="Disordered" evidence="1">
    <location>
        <begin position="34"/>
        <end position="71"/>
    </location>
</feature>